<dbReference type="AlphaFoldDB" id="A0A4P9Y679"/>
<sequence>MMRPFFILGSTLFITITALAILGTSFPSSQSRGRYPTKYVPHLSRIEEHKMIANNQFMGKVGHAYELAMAICLATQPPVPGPQSMSSYTTRPMPPYEDVIGHYKALEAIVPQYPGSASHYNNIGKIWKRWIHNGSFGILYMKVKRNEATNKDLKTLLALGEELAGYLSKNKTLGAELEEPEHIRSKDRASSASTHAYPKMNHGYK</sequence>
<feature type="region of interest" description="Disordered" evidence="1">
    <location>
        <begin position="177"/>
        <end position="205"/>
    </location>
</feature>
<organism evidence="3 4">
    <name type="scientific">Piptocephalis cylindrospora</name>
    <dbReference type="NCBI Taxonomy" id="1907219"/>
    <lineage>
        <taxon>Eukaryota</taxon>
        <taxon>Fungi</taxon>
        <taxon>Fungi incertae sedis</taxon>
        <taxon>Zoopagomycota</taxon>
        <taxon>Zoopagomycotina</taxon>
        <taxon>Zoopagomycetes</taxon>
        <taxon>Zoopagales</taxon>
        <taxon>Piptocephalidaceae</taxon>
        <taxon>Piptocephalis</taxon>
    </lineage>
</organism>
<keyword evidence="4" id="KW-1185">Reference proteome</keyword>
<keyword evidence="2" id="KW-0732">Signal</keyword>
<evidence type="ECO:0000313" key="3">
    <source>
        <dbReference type="EMBL" id="RKP14234.1"/>
    </source>
</evidence>
<dbReference type="Proteomes" id="UP000267251">
    <property type="component" value="Unassembled WGS sequence"/>
</dbReference>
<name>A0A4P9Y679_9FUNG</name>
<accession>A0A4P9Y679</accession>
<reference evidence="4" key="1">
    <citation type="journal article" date="2018" name="Nat. Microbiol.">
        <title>Leveraging single-cell genomics to expand the fungal tree of life.</title>
        <authorList>
            <person name="Ahrendt S.R."/>
            <person name="Quandt C.A."/>
            <person name="Ciobanu D."/>
            <person name="Clum A."/>
            <person name="Salamov A."/>
            <person name="Andreopoulos B."/>
            <person name="Cheng J.F."/>
            <person name="Woyke T."/>
            <person name="Pelin A."/>
            <person name="Henrissat B."/>
            <person name="Reynolds N.K."/>
            <person name="Benny G.L."/>
            <person name="Smith M.E."/>
            <person name="James T.Y."/>
            <person name="Grigoriev I.V."/>
        </authorList>
    </citation>
    <scope>NUCLEOTIDE SEQUENCE [LARGE SCALE GENOMIC DNA]</scope>
</reference>
<feature type="signal peptide" evidence="2">
    <location>
        <begin position="1"/>
        <end position="20"/>
    </location>
</feature>
<gene>
    <name evidence="3" type="ORF">BJ684DRAFT_15429</name>
</gene>
<dbReference type="EMBL" id="KZ987864">
    <property type="protein sequence ID" value="RKP14234.1"/>
    <property type="molecule type" value="Genomic_DNA"/>
</dbReference>
<feature type="compositionally biased region" description="Basic and acidic residues" evidence="1">
    <location>
        <begin position="180"/>
        <end position="189"/>
    </location>
</feature>
<proteinExistence type="predicted"/>
<protein>
    <submittedName>
        <fullName evidence="3">Uncharacterized protein</fullName>
    </submittedName>
</protein>
<evidence type="ECO:0000313" key="4">
    <source>
        <dbReference type="Proteomes" id="UP000267251"/>
    </source>
</evidence>
<evidence type="ECO:0000256" key="1">
    <source>
        <dbReference type="SAM" id="MobiDB-lite"/>
    </source>
</evidence>
<feature type="chain" id="PRO_5020418438" evidence="2">
    <location>
        <begin position="21"/>
        <end position="205"/>
    </location>
</feature>
<evidence type="ECO:0000256" key="2">
    <source>
        <dbReference type="SAM" id="SignalP"/>
    </source>
</evidence>